<dbReference type="Proteomes" id="UP001189429">
    <property type="component" value="Unassembled WGS sequence"/>
</dbReference>
<protein>
    <recommendedName>
        <fullName evidence="3">PDZ domain-containing protein</fullName>
    </recommendedName>
</protein>
<organism evidence="1 2">
    <name type="scientific">Prorocentrum cordatum</name>
    <dbReference type="NCBI Taxonomy" id="2364126"/>
    <lineage>
        <taxon>Eukaryota</taxon>
        <taxon>Sar</taxon>
        <taxon>Alveolata</taxon>
        <taxon>Dinophyceae</taxon>
        <taxon>Prorocentrales</taxon>
        <taxon>Prorocentraceae</taxon>
        <taxon>Prorocentrum</taxon>
    </lineage>
</organism>
<proteinExistence type="predicted"/>
<evidence type="ECO:0000313" key="2">
    <source>
        <dbReference type="Proteomes" id="UP001189429"/>
    </source>
</evidence>
<evidence type="ECO:0008006" key="3">
    <source>
        <dbReference type="Google" id="ProtNLM"/>
    </source>
</evidence>
<reference evidence="1" key="1">
    <citation type="submission" date="2023-10" db="EMBL/GenBank/DDBJ databases">
        <authorList>
            <person name="Chen Y."/>
            <person name="Shah S."/>
            <person name="Dougan E. K."/>
            <person name="Thang M."/>
            <person name="Chan C."/>
        </authorList>
    </citation>
    <scope>NUCLEOTIDE SEQUENCE [LARGE SCALE GENOMIC DNA]</scope>
</reference>
<sequence length="58" mass="6429">VQAFDRIVEVNGHRGRAVELLKLSEAADQICMKVLHYPKLLRYDSDSESEADGRGGAN</sequence>
<name>A0ABN9YAU7_9DINO</name>
<evidence type="ECO:0000313" key="1">
    <source>
        <dbReference type="EMBL" id="CAK0909858.1"/>
    </source>
</evidence>
<accession>A0ABN9YAU7</accession>
<comment type="caution">
    <text evidence="1">The sequence shown here is derived from an EMBL/GenBank/DDBJ whole genome shotgun (WGS) entry which is preliminary data.</text>
</comment>
<dbReference type="EMBL" id="CAUYUJ010022281">
    <property type="protein sequence ID" value="CAK0909858.1"/>
    <property type="molecule type" value="Genomic_DNA"/>
</dbReference>
<gene>
    <name evidence="1" type="ORF">PCOR1329_LOCUS84171</name>
</gene>
<feature type="non-terminal residue" evidence="1">
    <location>
        <position position="1"/>
    </location>
</feature>
<keyword evidence="2" id="KW-1185">Reference proteome</keyword>